<dbReference type="AlphaFoldDB" id="A0A0G1X8S6"/>
<keyword evidence="2" id="KW-0489">Methyltransferase</keyword>
<organism evidence="2 3">
    <name type="scientific">candidate division Kazan bacterium GW2011_GWB1_52_7</name>
    <dbReference type="NCBI Taxonomy" id="1620414"/>
    <lineage>
        <taxon>Bacteria</taxon>
        <taxon>Bacteria division Kazan-3B-28</taxon>
    </lineage>
</organism>
<keyword evidence="2" id="KW-0808">Transferase</keyword>
<accession>A0A0G1X8S6</accession>
<evidence type="ECO:0000313" key="3">
    <source>
        <dbReference type="Proteomes" id="UP000034913"/>
    </source>
</evidence>
<sequence length="197" mass="22528">MNWDKYYQAPLTLTGLVSNLYGQKEFLDAIVGSGAHRLLEAGVGSGAMSTFFSWLGLDVTGIDVDPKVVAKAETESARFNGRVKFAVADTRHLPYPDKSFDLVFHQGLLEHFSDKEIHEILDEQLRVADRVVFSVPNYRYPRRDFGNERLMTAAQWGRVLSPYRIVTSGYYSQKLFPKWYLPRTTIQYMAVIETKHV</sequence>
<gene>
    <name evidence="2" type="ORF">VF00_C0001G0145</name>
</gene>
<dbReference type="Pfam" id="PF13649">
    <property type="entry name" value="Methyltransf_25"/>
    <property type="match status" value="1"/>
</dbReference>
<dbReference type="GO" id="GO:0032259">
    <property type="term" value="P:methylation"/>
    <property type="evidence" value="ECO:0007669"/>
    <property type="project" value="UniProtKB-KW"/>
</dbReference>
<dbReference type="EMBL" id="LCRB01000001">
    <property type="protein sequence ID" value="KKW27210.1"/>
    <property type="molecule type" value="Genomic_DNA"/>
</dbReference>
<dbReference type="CDD" id="cd02440">
    <property type="entry name" value="AdoMet_MTases"/>
    <property type="match status" value="1"/>
</dbReference>
<proteinExistence type="predicted"/>
<name>A0A0G1X8S6_UNCK3</name>
<dbReference type="GO" id="GO:0008168">
    <property type="term" value="F:methyltransferase activity"/>
    <property type="evidence" value="ECO:0007669"/>
    <property type="project" value="UniProtKB-KW"/>
</dbReference>
<dbReference type="Proteomes" id="UP000034913">
    <property type="component" value="Unassembled WGS sequence"/>
</dbReference>
<evidence type="ECO:0000313" key="2">
    <source>
        <dbReference type="EMBL" id="KKW27210.1"/>
    </source>
</evidence>
<dbReference type="Gene3D" id="3.40.50.150">
    <property type="entry name" value="Vaccinia Virus protein VP39"/>
    <property type="match status" value="1"/>
</dbReference>
<feature type="domain" description="Methyltransferase" evidence="1">
    <location>
        <begin position="39"/>
        <end position="127"/>
    </location>
</feature>
<dbReference type="InterPro" id="IPR041698">
    <property type="entry name" value="Methyltransf_25"/>
</dbReference>
<dbReference type="SUPFAM" id="SSF53335">
    <property type="entry name" value="S-adenosyl-L-methionine-dependent methyltransferases"/>
    <property type="match status" value="1"/>
</dbReference>
<evidence type="ECO:0000259" key="1">
    <source>
        <dbReference type="Pfam" id="PF13649"/>
    </source>
</evidence>
<dbReference type="InterPro" id="IPR029063">
    <property type="entry name" value="SAM-dependent_MTases_sf"/>
</dbReference>
<reference evidence="2 3" key="1">
    <citation type="journal article" date="2015" name="Nature">
        <title>rRNA introns, odd ribosomes, and small enigmatic genomes across a large radiation of phyla.</title>
        <authorList>
            <person name="Brown C.T."/>
            <person name="Hug L.A."/>
            <person name="Thomas B.C."/>
            <person name="Sharon I."/>
            <person name="Castelle C.J."/>
            <person name="Singh A."/>
            <person name="Wilkins M.J."/>
            <person name="Williams K.H."/>
            <person name="Banfield J.F."/>
        </authorList>
    </citation>
    <scope>NUCLEOTIDE SEQUENCE [LARGE SCALE GENOMIC DNA]</scope>
</reference>
<comment type="caution">
    <text evidence="2">The sequence shown here is derived from an EMBL/GenBank/DDBJ whole genome shotgun (WGS) entry which is preliminary data.</text>
</comment>
<protein>
    <submittedName>
        <fullName evidence="2">Methyltransferase type 11</fullName>
    </submittedName>
</protein>